<accession>A0A0A6UM41</accession>
<name>A0A0A6UM41_ACTUT</name>
<protein>
    <submittedName>
        <fullName evidence="3">Teicoplanin resistance protein VanZ</fullName>
    </submittedName>
</protein>
<gene>
    <name evidence="3" type="ORF">MB27_23300</name>
</gene>
<evidence type="ECO:0000313" key="3">
    <source>
        <dbReference type="EMBL" id="KHD75364.1"/>
    </source>
</evidence>
<keyword evidence="4" id="KW-1185">Reference proteome</keyword>
<keyword evidence="1" id="KW-0472">Membrane</keyword>
<evidence type="ECO:0000256" key="1">
    <source>
        <dbReference type="SAM" id="Phobius"/>
    </source>
</evidence>
<keyword evidence="1" id="KW-1133">Transmembrane helix</keyword>
<dbReference type="Pfam" id="PF04892">
    <property type="entry name" value="VanZ"/>
    <property type="match status" value="1"/>
</dbReference>
<feature type="transmembrane region" description="Helical" evidence="1">
    <location>
        <begin position="12"/>
        <end position="32"/>
    </location>
</feature>
<comment type="caution">
    <text evidence="3">The sequence shown here is derived from an EMBL/GenBank/DDBJ whole genome shotgun (WGS) entry which is preliminary data.</text>
</comment>
<proteinExistence type="predicted"/>
<dbReference type="OrthoDB" id="3627087at2"/>
<keyword evidence="1" id="KW-0812">Transmembrane</keyword>
<feature type="transmembrane region" description="Helical" evidence="1">
    <location>
        <begin position="97"/>
        <end position="117"/>
    </location>
</feature>
<evidence type="ECO:0000259" key="2">
    <source>
        <dbReference type="Pfam" id="PF04892"/>
    </source>
</evidence>
<dbReference type="eggNOG" id="COG4767">
    <property type="taxonomic scope" value="Bacteria"/>
</dbReference>
<feature type="domain" description="VanZ-like" evidence="2">
    <location>
        <begin position="55"/>
        <end position="166"/>
    </location>
</feature>
<dbReference type="Proteomes" id="UP000054537">
    <property type="component" value="Unassembled WGS sequence"/>
</dbReference>
<feature type="transmembrane region" description="Helical" evidence="1">
    <location>
        <begin position="44"/>
        <end position="62"/>
    </location>
</feature>
<dbReference type="InterPro" id="IPR006976">
    <property type="entry name" value="VanZ-like"/>
</dbReference>
<dbReference type="RefSeq" id="WP_043527616.1">
    <property type="nucleotide sequence ID" value="NZ_BAABKU010000036.1"/>
</dbReference>
<dbReference type="STRING" id="1869.MB27_23300"/>
<dbReference type="AlphaFoldDB" id="A0A0A6UM41"/>
<organism evidence="3 4">
    <name type="scientific">Actinoplanes utahensis</name>
    <dbReference type="NCBI Taxonomy" id="1869"/>
    <lineage>
        <taxon>Bacteria</taxon>
        <taxon>Bacillati</taxon>
        <taxon>Actinomycetota</taxon>
        <taxon>Actinomycetes</taxon>
        <taxon>Micromonosporales</taxon>
        <taxon>Micromonosporaceae</taxon>
        <taxon>Actinoplanes</taxon>
    </lineage>
</organism>
<evidence type="ECO:0000313" key="4">
    <source>
        <dbReference type="Proteomes" id="UP000054537"/>
    </source>
</evidence>
<reference evidence="3 4" key="1">
    <citation type="submission" date="2014-10" db="EMBL/GenBank/DDBJ databases">
        <title>Draft genome sequence of Actinoplanes utahensis NRRL 12052.</title>
        <authorList>
            <person name="Velasco-Bucheli B."/>
            <person name="del Cerro C."/>
            <person name="Hormigo D."/>
            <person name="Garcia J.L."/>
            <person name="Acebal C."/>
            <person name="Arroyo M."/>
            <person name="de la Mata I."/>
        </authorList>
    </citation>
    <scope>NUCLEOTIDE SEQUENCE [LARGE SCALE GENOMIC DNA]</scope>
    <source>
        <strain evidence="3 4">NRRL 12052</strain>
    </source>
</reference>
<dbReference type="EMBL" id="JRTT01000028">
    <property type="protein sequence ID" value="KHD75364.1"/>
    <property type="molecule type" value="Genomic_DNA"/>
</dbReference>
<sequence length="184" mass="19634">MLNGWQGLFGTVPGVVVLTVLTLPLAALAVWLLARRRGELRRPLAEVAIVYGTVPWVWMILLPNGGDTDRDPRVDLVPLRDLADVATAGPVTATVQIVANLLVFASLGFFGPIRFAVLASAPRMLAIGAAGSILVETLQYVLRLDRVSSIDDVLLNAAGAGLAALASRRWWAQRQGTRSEVTAS</sequence>